<reference evidence="5 6" key="1">
    <citation type="submission" date="2016-10" db="EMBL/GenBank/DDBJ databases">
        <authorList>
            <person name="de Groot N.N."/>
        </authorList>
    </citation>
    <scope>NUCLEOTIDE SEQUENCE [LARGE SCALE GENOMIC DNA]</scope>
    <source>
        <strain>GEY</strain>
        <strain evidence="6">DSM 9560</strain>
    </source>
</reference>
<dbReference type="GO" id="GO:0016791">
    <property type="term" value="F:phosphatase activity"/>
    <property type="evidence" value="ECO:0007669"/>
    <property type="project" value="TreeGrafter"/>
</dbReference>
<gene>
    <name evidence="5" type="ORF">SAMN04488541_103825</name>
</gene>
<evidence type="ECO:0000256" key="1">
    <source>
        <dbReference type="ARBA" id="ARBA00022801"/>
    </source>
</evidence>
<evidence type="ECO:0000313" key="5">
    <source>
        <dbReference type="EMBL" id="SFF46928.1"/>
    </source>
</evidence>
<keyword evidence="3" id="KW-0812">Transmembrane</keyword>
<dbReference type="InterPro" id="IPR036457">
    <property type="entry name" value="PPM-type-like_dom_sf"/>
</dbReference>
<dbReference type="InterPro" id="IPR001932">
    <property type="entry name" value="PPM-type_phosphatase-like_dom"/>
</dbReference>
<name>A0A1I2IYY1_9BACT</name>
<keyword evidence="3" id="KW-0472">Membrane</keyword>
<dbReference type="Gene3D" id="3.60.40.10">
    <property type="entry name" value="PPM-type phosphatase domain"/>
    <property type="match status" value="1"/>
</dbReference>
<dbReference type="InterPro" id="IPR052016">
    <property type="entry name" value="Bact_Sigma-Reg"/>
</dbReference>
<dbReference type="STRING" id="1003.SAMN04488541_103825"/>
<accession>A0A1I2IYY1</accession>
<keyword evidence="3" id="KW-1133">Transmembrane helix</keyword>
<feature type="coiled-coil region" evidence="2">
    <location>
        <begin position="402"/>
        <end position="489"/>
    </location>
</feature>
<dbReference type="AlphaFoldDB" id="A0A1I2IYY1"/>
<feature type="transmembrane region" description="Helical" evidence="3">
    <location>
        <begin position="427"/>
        <end position="447"/>
    </location>
</feature>
<evidence type="ECO:0000259" key="4">
    <source>
        <dbReference type="SMART" id="SM00331"/>
    </source>
</evidence>
<keyword evidence="6" id="KW-1185">Reference proteome</keyword>
<keyword evidence="1" id="KW-0378">Hydrolase</keyword>
<keyword evidence="2" id="KW-0175">Coiled coil</keyword>
<organism evidence="5 6">
    <name type="scientific">Thermoflexibacter ruber</name>
    <dbReference type="NCBI Taxonomy" id="1003"/>
    <lineage>
        <taxon>Bacteria</taxon>
        <taxon>Pseudomonadati</taxon>
        <taxon>Bacteroidota</taxon>
        <taxon>Cytophagia</taxon>
        <taxon>Cytophagales</taxon>
        <taxon>Thermoflexibacteraceae</taxon>
        <taxon>Thermoflexibacter</taxon>
    </lineage>
</organism>
<dbReference type="SMART" id="SM00331">
    <property type="entry name" value="PP2C_SIG"/>
    <property type="match status" value="1"/>
</dbReference>
<feature type="domain" description="PPM-type phosphatase" evidence="4">
    <location>
        <begin position="509"/>
        <end position="740"/>
    </location>
</feature>
<evidence type="ECO:0000256" key="3">
    <source>
        <dbReference type="SAM" id="Phobius"/>
    </source>
</evidence>
<proteinExistence type="predicted"/>
<sequence>MRKNLSLHSKYNVMKRHLYIIVFLLFTLLLQTNTFWVFSQTIIYGKVVLTDGKPLKDVSVVVDNQKPVITTTMGIFGVEIAGNTPQSVKATKKNFTQKSWKYDEKAKKIQIVMEPLTILSGELKDENEKPIANAKITLSKINPDKPALTNNLGQFNVPLPEGADISKPGEIYINGKQIPSESFSLTDGNIKIKASKNTVELESVNNTLIEKTKILEEKKITKIKVMDLTGSALEMQKITIDGQDYITDAKGEVLTQHEISKDSRVFMEGFKIKILPTEFYLLINAERIRENEEVDTTQVIEEIIKSEATISLAGNYKEQFNQMIADLEVRKQMLLQMNEQTRLEILEITKRLIEDPNLSKQEREELNIKRIQLEQALVDNELAYQDAVEKTKVALDSMRIVLQSSELERIQTQREIEEKEKEAKRNLIIFGVIAVALAAVVLAFFIANRRVKKEHEELEKAKGELEKSYEELKQQKNKIEQQNNFITTSIRYAETMQKAILPLDETFNERFDEFLKIFLPKDIVSGDFYWLSTLDNLTFFALVDCTGHGVPGAFMSLIGNNSLNEIVNQKNIHSPAQILEELNTSIRKALRQTHTDNDDGMDVALCAIAKPDKEGLIKVTFAGAKRNMVYCSQAQGDQLLEIKGDKKTIGGFFKENRNNQFTNHEVVLQKGDVLYFYTDGLTDQPNIKQEKFGSVRLKSIIKENLHLSLSEQQIIIMEELNLHKQGAEQRDDMSLIGLRL</sequence>
<dbReference type="Pfam" id="PF07228">
    <property type="entry name" value="SpoIIE"/>
    <property type="match status" value="1"/>
</dbReference>
<protein>
    <submittedName>
        <fullName evidence="5">Serine phosphatase RsbU, regulator of sigma subunit</fullName>
    </submittedName>
</protein>
<evidence type="ECO:0000313" key="6">
    <source>
        <dbReference type="Proteomes" id="UP000199513"/>
    </source>
</evidence>
<dbReference type="Proteomes" id="UP000199513">
    <property type="component" value="Unassembled WGS sequence"/>
</dbReference>
<evidence type="ECO:0000256" key="2">
    <source>
        <dbReference type="SAM" id="Coils"/>
    </source>
</evidence>
<dbReference type="EMBL" id="FONY01000038">
    <property type="protein sequence ID" value="SFF46928.1"/>
    <property type="molecule type" value="Genomic_DNA"/>
</dbReference>
<dbReference type="PANTHER" id="PTHR43156:SF9">
    <property type="entry name" value="HAMP DOMAIN-CONTAINING PROTEIN"/>
    <property type="match status" value="1"/>
</dbReference>
<dbReference type="PANTHER" id="PTHR43156">
    <property type="entry name" value="STAGE II SPORULATION PROTEIN E-RELATED"/>
    <property type="match status" value="1"/>
</dbReference>